<gene>
    <name evidence="1" type="ORF">L6164_026820</name>
</gene>
<sequence>MKEISKLIILVLLLSFLSTILFITEAQARYINSYNCTASCGDVKNISYPFRLMSQPSSCGAIGYSLSCENKKTILEFGRGKYYVKSINYDQERIRVVDVNIADGNCSLPSQSPYADEVLDGYWAPLSNSETSFVNCSKPIKNSSFIQVPCMSGNGYITYAVYNSASMYDLGEKTCKLTGSMALSANDYNAKKPSSYEDIRKMLQNGFDLEWSIECQICLLTGGACHIYNDTSKQYRCYYSENFYLDYEIFDFISYIVHCIIDLYLRIRYIGLPLTCLTLSPYGLEVETQSDSPYASEIQTQSDSPTRVLIAKTMERSL</sequence>
<evidence type="ECO:0000313" key="1">
    <source>
        <dbReference type="EMBL" id="KAI4313873.1"/>
    </source>
</evidence>
<dbReference type="Proteomes" id="UP000828941">
    <property type="component" value="Chromosome 11"/>
</dbReference>
<reference evidence="1 2" key="1">
    <citation type="journal article" date="2022" name="DNA Res.">
        <title>Chromosomal-level genome assembly of the orchid tree Bauhinia variegata (Leguminosae; Cercidoideae) supports the allotetraploid origin hypothesis of Bauhinia.</title>
        <authorList>
            <person name="Zhong Y."/>
            <person name="Chen Y."/>
            <person name="Zheng D."/>
            <person name="Pang J."/>
            <person name="Liu Y."/>
            <person name="Luo S."/>
            <person name="Meng S."/>
            <person name="Qian L."/>
            <person name="Wei D."/>
            <person name="Dai S."/>
            <person name="Zhou R."/>
        </authorList>
    </citation>
    <scope>NUCLEOTIDE SEQUENCE [LARGE SCALE GENOMIC DNA]</scope>
    <source>
        <strain evidence="1">BV-YZ2020</strain>
    </source>
</reference>
<organism evidence="1 2">
    <name type="scientific">Bauhinia variegata</name>
    <name type="common">Purple orchid tree</name>
    <name type="synonym">Phanera variegata</name>
    <dbReference type="NCBI Taxonomy" id="167791"/>
    <lineage>
        <taxon>Eukaryota</taxon>
        <taxon>Viridiplantae</taxon>
        <taxon>Streptophyta</taxon>
        <taxon>Embryophyta</taxon>
        <taxon>Tracheophyta</taxon>
        <taxon>Spermatophyta</taxon>
        <taxon>Magnoliopsida</taxon>
        <taxon>eudicotyledons</taxon>
        <taxon>Gunneridae</taxon>
        <taxon>Pentapetalae</taxon>
        <taxon>rosids</taxon>
        <taxon>fabids</taxon>
        <taxon>Fabales</taxon>
        <taxon>Fabaceae</taxon>
        <taxon>Cercidoideae</taxon>
        <taxon>Cercideae</taxon>
        <taxon>Bauhiniinae</taxon>
        <taxon>Bauhinia</taxon>
    </lineage>
</organism>
<accession>A0ACB9LRJ3</accession>
<keyword evidence="2" id="KW-1185">Reference proteome</keyword>
<name>A0ACB9LRJ3_BAUVA</name>
<protein>
    <submittedName>
        <fullName evidence="1">Uncharacterized protein</fullName>
    </submittedName>
</protein>
<evidence type="ECO:0000313" key="2">
    <source>
        <dbReference type="Proteomes" id="UP000828941"/>
    </source>
</evidence>
<comment type="caution">
    <text evidence="1">The sequence shown here is derived from an EMBL/GenBank/DDBJ whole genome shotgun (WGS) entry which is preliminary data.</text>
</comment>
<dbReference type="EMBL" id="CM039436">
    <property type="protein sequence ID" value="KAI4313873.1"/>
    <property type="molecule type" value="Genomic_DNA"/>
</dbReference>
<proteinExistence type="predicted"/>